<evidence type="ECO:0000313" key="2">
    <source>
        <dbReference type="EMBL" id="QJD85555.1"/>
    </source>
</evidence>
<protein>
    <submittedName>
        <fullName evidence="2">Uncharacterized protein</fullName>
    </submittedName>
</protein>
<reference evidence="2 3" key="1">
    <citation type="submission" date="2020-04" db="EMBL/GenBank/DDBJ databases">
        <title>Genome sequencing of novel species.</title>
        <authorList>
            <person name="Heo J."/>
            <person name="Kim S.-J."/>
            <person name="Kim J.-S."/>
            <person name="Hong S.-B."/>
            <person name="Kwon S.-W."/>
        </authorList>
    </citation>
    <scope>NUCLEOTIDE SEQUENCE [LARGE SCALE GENOMIC DNA]</scope>
    <source>
        <strain evidence="2 3">MFER-1</strain>
    </source>
</reference>
<dbReference type="KEGG" id="cheb:HH215_21805"/>
<organism evidence="2 3">
    <name type="scientific">Cohnella herbarum</name>
    <dbReference type="NCBI Taxonomy" id="2728023"/>
    <lineage>
        <taxon>Bacteria</taxon>
        <taxon>Bacillati</taxon>
        <taxon>Bacillota</taxon>
        <taxon>Bacilli</taxon>
        <taxon>Bacillales</taxon>
        <taxon>Paenibacillaceae</taxon>
        <taxon>Cohnella</taxon>
    </lineage>
</organism>
<name>A0A7Z2VMA0_9BACL</name>
<accession>A0A7Z2VMA0</accession>
<keyword evidence="3" id="KW-1185">Reference proteome</keyword>
<proteinExistence type="predicted"/>
<evidence type="ECO:0000313" key="3">
    <source>
        <dbReference type="Proteomes" id="UP000502248"/>
    </source>
</evidence>
<feature type="chain" id="PRO_5038467025" evidence="1">
    <location>
        <begin position="23"/>
        <end position="150"/>
    </location>
</feature>
<dbReference type="Proteomes" id="UP000502248">
    <property type="component" value="Chromosome"/>
</dbReference>
<keyword evidence="1" id="KW-0732">Signal</keyword>
<sequence length="150" mass="16195">MKKAIRFSVLALVFAIATVASGCSGSNNEEGSLTIKTGSGKTVLSSESEWPKGLPADIPKMEGMVVTASSVSDSGNITVAVEVEKPLDEVVKLYQDYCQSAGYTQTLEMKEEFTYMYSGTRGQEVFVFNFSLDQEDGRTVMGSIVYESKG</sequence>
<feature type="signal peptide" evidence="1">
    <location>
        <begin position="1"/>
        <end position="22"/>
    </location>
</feature>
<dbReference type="EMBL" id="CP051680">
    <property type="protein sequence ID" value="QJD85555.1"/>
    <property type="molecule type" value="Genomic_DNA"/>
</dbReference>
<dbReference type="AlphaFoldDB" id="A0A7Z2VMA0"/>
<gene>
    <name evidence="2" type="ORF">HH215_21805</name>
</gene>
<dbReference type="PROSITE" id="PS51257">
    <property type="entry name" value="PROKAR_LIPOPROTEIN"/>
    <property type="match status" value="1"/>
</dbReference>
<dbReference type="RefSeq" id="WP_169281815.1">
    <property type="nucleotide sequence ID" value="NZ_CP051680.1"/>
</dbReference>
<evidence type="ECO:0000256" key="1">
    <source>
        <dbReference type="SAM" id="SignalP"/>
    </source>
</evidence>